<keyword evidence="2" id="KW-0503">Monooxygenase</keyword>
<dbReference type="Proteomes" id="UP000306229">
    <property type="component" value="Chromosome"/>
</dbReference>
<dbReference type="EMBL" id="CP040749">
    <property type="protein sequence ID" value="QCX39159.1"/>
    <property type="molecule type" value="Genomic_DNA"/>
</dbReference>
<dbReference type="OrthoDB" id="1120859at2"/>
<evidence type="ECO:0000313" key="2">
    <source>
        <dbReference type="EMBL" id="QCX39159.1"/>
    </source>
</evidence>
<evidence type="ECO:0000313" key="3">
    <source>
        <dbReference type="Proteomes" id="UP000306229"/>
    </source>
</evidence>
<dbReference type="GO" id="GO:0004497">
    <property type="term" value="F:monooxygenase activity"/>
    <property type="evidence" value="ECO:0007669"/>
    <property type="project" value="UniProtKB-KW"/>
</dbReference>
<proteinExistence type="predicted"/>
<name>A0A5B7TQD8_9FLAO</name>
<reference evidence="2 3" key="1">
    <citation type="submission" date="2019-05" db="EMBL/GenBank/DDBJ databases">
        <title>Algicella ahnfeltiae gen. nov., sp. nov., a novel marine bacterium of the family Flavobacteriaceae isolated from a red alga.</title>
        <authorList>
            <person name="Nedashkovskaya O.I."/>
            <person name="Kukhlevskiy A.D."/>
            <person name="Kim S.-G."/>
            <person name="Zhukova N.V."/>
            <person name="Mikhailov V.V."/>
        </authorList>
    </citation>
    <scope>NUCLEOTIDE SEQUENCE [LARGE SCALE GENOMIC DNA]</scope>
    <source>
        <strain evidence="2 3">10Alg115</strain>
    </source>
</reference>
<protein>
    <submittedName>
        <fullName evidence="2">Antibiotic biosynthesis monooxygenase</fullName>
    </submittedName>
</protein>
<dbReference type="Pfam" id="PF03992">
    <property type="entry name" value="ABM"/>
    <property type="match status" value="1"/>
</dbReference>
<organism evidence="2 3">
    <name type="scientific">Aureibaculum algae</name>
    <dbReference type="NCBI Taxonomy" id="2584122"/>
    <lineage>
        <taxon>Bacteria</taxon>
        <taxon>Pseudomonadati</taxon>
        <taxon>Bacteroidota</taxon>
        <taxon>Flavobacteriia</taxon>
        <taxon>Flavobacteriales</taxon>
        <taxon>Flavobacteriaceae</taxon>
        <taxon>Aureibaculum</taxon>
    </lineage>
</organism>
<dbReference type="RefSeq" id="WP_138950024.1">
    <property type="nucleotide sequence ID" value="NZ_CP040749.1"/>
</dbReference>
<accession>A0A5B7TQD8</accession>
<evidence type="ECO:0000259" key="1">
    <source>
        <dbReference type="PROSITE" id="PS51725"/>
    </source>
</evidence>
<keyword evidence="2" id="KW-0560">Oxidoreductase</keyword>
<dbReference type="InterPro" id="IPR011008">
    <property type="entry name" value="Dimeric_a/b-barrel"/>
</dbReference>
<feature type="domain" description="ABM" evidence="1">
    <location>
        <begin position="2"/>
        <end position="93"/>
    </location>
</feature>
<dbReference type="InterPro" id="IPR007138">
    <property type="entry name" value="ABM_dom"/>
</dbReference>
<gene>
    <name evidence="2" type="ORF">FF125_12185</name>
</gene>
<dbReference type="SUPFAM" id="SSF54909">
    <property type="entry name" value="Dimeric alpha+beta barrel"/>
    <property type="match status" value="1"/>
</dbReference>
<keyword evidence="3" id="KW-1185">Reference proteome</keyword>
<sequence length="94" mass="11455">MLIRIVKLSFEEEKISEFLSTFNAHKEQIKNFKGCTHLELLRDKNKSNIFFTYSYWNNEQDLENYRNSDLFNNVWSQTKVLFNNRPEAWSVERQ</sequence>
<dbReference type="KEGG" id="fbe:FF125_12185"/>
<dbReference type="AlphaFoldDB" id="A0A5B7TQD8"/>
<dbReference type="Gene3D" id="3.30.70.100">
    <property type="match status" value="1"/>
</dbReference>
<dbReference type="PROSITE" id="PS51725">
    <property type="entry name" value="ABM"/>
    <property type="match status" value="1"/>
</dbReference>